<proteinExistence type="predicted"/>
<dbReference type="Proteomes" id="UP000192746">
    <property type="component" value="Unassembled WGS sequence"/>
</dbReference>
<evidence type="ECO:0000313" key="3">
    <source>
        <dbReference type="EMBL" id="ORL44381.1"/>
    </source>
</evidence>
<evidence type="ECO:0000313" key="4">
    <source>
        <dbReference type="Proteomes" id="UP000192746"/>
    </source>
</evidence>
<dbReference type="Pfam" id="PF13585">
    <property type="entry name" value="CHU_C"/>
    <property type="match status" value="1"/>
</dbReference>
<dbReference type="InterPro" id="IPR001434">
    <property type="entry name" value="OmcB-like_DUF11"/>
</dbReference>
<gene>
    <name evidence="3" type="ORF">IIF7_15400</name>
</gene>
<dbReference type="EMBL" id="ARYN01000015">
    <property type="protein sequence ID" value="ORL44381.1"/>
    <property type="molecule type" value="Genomic_DNA"/>
</dbReference>
<dbReference type="RefSeq" id="WP_084842600.1">
    <property type="nucleotide sequence ID" value="NZ_ARYN01000015.1"/>
</dbReference>
<evidence type="ECO:0000259" key="1">
    <source>
        <dbReference type="Pfam" id="PF01345"/>
    </source>
</evidence>
<feature type="domain" description="Ig-like" evidence="2">
    <location>
        <begin position="419"/>
        <end position="495"/>
    </location>
</feature>
<dbReference type="NCBIfam" id="TIGR01451">
    <property type="entry name" value="B_ant_repeat"/>
    <property type="match status" value="1"/>
</dbReference>
<feature type="domain" description="DUF11" evidence="1">
    <location>
        <begin position="1549"/>
        <end position="1663"/>
    </location>
</feature>
<dbReference type="InterPro" id="IPR044023">
    <property type="entry name" value="Ig_7"/>
</dbReference>
<organism evidence="3 4">
    <name type="scientific">Zunongwangia atlantica 22II14-10F7</name>
    <dbReference type="NCBI Taxonomy" id="1185767"/>
    <lineage>
        <taxon>Bacteria</taxon>
        <taxon>Pseudomonadati</taxon>
        <taxon>Bacteroidota</taxon>
        <taxon>Flavobacteriia</taxon>
        <taxon>Flavobacteriales</taxon>
        <taxon>Flavobacteriaceae</taxon>
        <taxon>Zunongwangia</taxon>
    </lineage>
</organism>
<sequence length="1763" mass="187341">MTPVLVEENIDVISGGDVTFEIENPDANLTYNWYAEGDAATIIHTGETYEITNVTASAGYTVRAISDAGCESEAAIATINLLPDSLAPTVVPSEATITEGETVTFTASSENPDPVVYAWFDEDGVEVFVGENFTTPSDLSPGTYTYDVISRNPDTGQESEPTQVTVIVLEQLLPPTVVPSEATTTEGETVTFKASSENPDPVVYAWFDKDGVEVFVGENFTTPSNLSPGTYTYDVISRNPDTGQESEPTQVVVIVEPIGDLNDCTAANAQNNGIDGLLCVSCGVTNAGNAVDNDPDNFSRLSVSVGVAASVYQELIFPQAGISGDNIRLDLGIPSGLADVGVLSGIQLTLFNGATQVNQFTLDASLVSVNVLGGDRFTADFEANGTYDRVEVRNLGLVTALTSLDIYGAYILVPEVQVDNDTVEICSGETVDFNIATEAGLSYAWYDSETGGSLLATGGNYSTSEINTSQTFYLEISRNSCPIQDRIPYEVEVLPTATEDDIVVNDLSICAGGSVELQASSSITNPIFTFYSDAELISEITNLTVTPTVTTTYYVTVSGDKVCENLPSDAAMITVAVSDPGTPTTDMAMQSFCAPATVADLMTNEGNVVWYADETGADILDESTTLQDGMTYYAGFDPASGCASSELLAVTVEILPTATESDIITTDLEICLGESFELSASSAIANPVFRYYTNASLTSEITNLTLIPTFNATYYVTVSGDGLCENLPGDAATITVTISNPGTPTTDMPMQSFCTSATVADLMTNEENVVWYADEDGTTLLAQDEALVDGMNYYAGFDPTLGCPSNQLLAVQVEILPTATEDDIIVNDLNICTGGSVDLEASSSITNPIFTFYSDAELTSEITNINVSPTVTTTYYVSVSGDGVCENLPGDAAMITVIVSDPGTPTTDMPTQSYCAPATVADLMTNEGNVVWYADEDGTTLLAEDQALVDGTTYYAGFDPASGCASSALLAVEVEILPTATESDLVAMDYDICMGGSVELESTTSVANATIRYYADADLMTEITDLTVMPTTTTSYYVTVSGDGLCENLPGDAAMITVNVSDPGTPTTDMLTQSFCGDATIADLITNEGNVVWYADEEGTTILSDTEILVNGTYYAGFDPASGCASSELLAVTVEILPTATESDLVTIDYDICVGGSVALEATTSVANATIRYYADAELTTEITDLTVMPTATTSYYATVSGNGICENLPGDAAMITVSVSDPGTPTTDMPTQSFCAEATVADLMTNEGNVVWYADETGGDILDESTSLQDGMIYYAAFDPASGCSGSERLAVTVDFLPTATANDIAVNDSFICSGGNVILTATSSISNPVFRYYTDAALTSEITDLTVMPTSTTAYYVTVSGDEICENLPGEAATLQVIVSDPGTPTTALPNQSFCAGATVADIQVNESNVVWYASADATNPIAQNTQLENGMTYYAGFDPASGCSSSQRLAVTISLLADTVASIDGLTDDICLMDEVTYTTESGKEDYLWDIEGGEITAGGGLSDNSVTVRWTSLLNTSVSVSYMDNGSCSAELMEIIDIIVVNCSDLAMSVSVDNFSPMIGEDVTFTIRVDNLGNVDFNDIMIRSMLPEGYRVKSITSVKGQFSMVNRNWKISMLQAHAFAEARIIAEVTDEDDYMKVVELMSSVPVDPNASNNRAQITVNPLCLVVYNEFTPNNDGSNDVFRIDCIENYPNNKLEVYNRYGDLVYETRGYQNDWDGTANRGPVLTNKPLPVGTYYYILQVDGRGEVENLNMQGWLYIMR</sequence>
<keyword evidence="4" id="KW-1185">Reference proteome</keyword>
<name>A0A1Y1T051_9FLAO</name>
<reference evidence="3 4" key="1">
    <citation type="submission" date="2013-04" db="EMBL/GenBank/DDBJ databases">
        <title>Zunongwangia sp. 22II14-10F7 Genome Sequencing.</title>
        <authorList>
            <person name="Lai Q."/>
            <person name="Shao Z."/>
        </authorList>
    </citation>
    <scope>NUCLEOTIDE SEQUENCE [LARGE SCALE GENOMIC DNA]</scope>
    <source>
        <strain evidence="3 4">22II14-10F7</strain>
    </source>
</reference>
<protein>
    <submittedName>
        <fullName evidence="3">Uncharacterized protein</fullName>
    </submittedName>
</protein>
<feature type="domain" description="Ig-like" evidence="2">
    <location>
        <begin position="2"/>
        <end position="80"/>
    </location>
</feature>
<feature type="domain" description="Ig-like" evidence="2">
    <location>
        <begin position="1384"/>
        <end position="1457"/>
    </location>
</feature>
<dbReference type="STRING" id="1185767.IIF7_15400"/>
<dbReference type="Pfam" id="PF19081">
    <property type="entry name" value="Ig_7"/>
    <property type="match status" value="3"/>
</dbReference>
<evidence type="ECO:0000259" key="2">
    <source>
        <dbReference type="Pfam" id="PF19081"/>
    </source>
</evidence>
<dbReference type="Pfam" id="PF01345">
    <property type="entry name" value="DUF11"/>
    <property type="match status" value="1"/>
</dbReference>
<dbReference type="InterPro" id="IPR026341">
    <property type="entry name" value="T9SS_type_B"/>
</dbReference>
<dbReference type="NCBIfam" id="TIGR04131">
    <property type="entry name" value="Bac_Flav_CTERM"/>
    <property type="match status" value="1"/>
</dbReference>
<dbReference type="InterPro" id="IPR047589">
    <property type="entry name" value="DUF11_rpt"/>
</dbReference>
<comment type="caution">
    <text evidence="3">The sequence shown here is derived from an EMBL/GenBank/DDBJ whole genome shotgun (WGS) entry which is preliminary data.</text>
</comment>
<accession>A0A1Y1T051</accession>